<dbReference type="PANTHER" id="PTHR11362">
    <property type="entry name" value="PHOSPHATIDYLETHANOLAMINE-BINDING PROTEIN"/>
    <property type="match status" value="1"/>
</dbReference>
<proteinExistence type="predicted"/>
<accession>A0ABP1E1P8</accession>
<dbReference type="CDD" id="cd00866">
    <property type="entry name" value="PEBP_euk"/>
    <property type="match status" value="1"/>
</dbReference>
<dbReference type="InterPro" id="IPR035810">
    <property type="entry name" value="PEBP_euk"/>
</dbReference>
<evidence type="ECO:0000313" key="3">
    <source>
        <dbReference type="Proteomes" id="UP001497453"/>
    </source>
</evidence>
<keyword evidence="3" id="KW-1185">Reference proteome</keyword>
<dbReference type="Proteomes" id="UP001497453">
    <property type="component" value="Chromosome 7"/>
</dbReference>
<dbReference type="InterPro" id="IPR008914">
    <property type="entry name" value="PEBP"/>
</dbReference>
<gene>
    <name evidence="2" type="ORF">GFSPODELE1_LOCUS9308</name>
</gene>
<evidence type="ECO:0000313" key="2">
    <source>
        <dbReference type="EMBL" id="CAL1713449.1"/>
    </source>
</evidence>
<sequence length="213" mass="22632">MRFLSLSTLLLSLVTLASSQDTSLAAVRRAFNTANIPADAAITFDPSILFELAFPQTSGPPVEVHAGIQLPRNATAGPPTFSVRDTVVSPRQSFVVAAVDLDAPTPQNPTSAQIRHFLGGDFHPRAAVTLRTQTLANATAAISEFRQPTPPAGSDPHRYVFLLFNQPRGFGRQTLVNSTTPIQNFNISQFASEIGLGNPIGGTFILVGPDPTA</sequence>
<protein>
    <recommendedName>
        <fullName evidence="4">PEBP-like protein</fullName>
    </recommendedName>
</protein>
<reference evidence="3" key="1">
    <citation type="submission" date="2024-04" db="EMBL/GenBank/DDBJ databases">
        <authorList>
            <person name="Shaw F."/>
            <person name="Minotto A."/>
        </authorList>
    </citation>
    <scope>NUCLEOTIDE SEQUENCE [LARGE SCALE GENOMIC DNA]</scope>
</reference>
<organism evidence="2 3">
    <name type="scientific">Somion occarium</name>
    <dbReference type="NCBI Taxonomy" id="3059160"/>
    <lineage>
        <taxon>Eukaryota</taxon>
        <taxon>Fungi</taxon>
        <taxon>Dikarya</taxon>
        <taxon>Basidiomycota</taxon>
        <taxon>Agaricomycotina</taxon>
        <taxon>Agaricomycetes</taxon>
        <taxon>Polyporales</taxon>
        <taxon>Cerrenaceae</taxon>
        <taxon>Somion</taxon>
    </lineage>
</organism>
<feature type="chain" id="PRO_5046460620" description="PEBP-like protein" evidence="1">
    <location>
        <begin position="20"/>
        <end position="213"/>
    </location>
</feature>
<dbReference type="InterPro" id="IPR036610">
    <property type="entry name" value="PEBP-like_sf"/>
</dbReference>
<name>A0ABP1E1P8_9APHY</name>
<dbReference type="Pfam" id="PF01161">
    <property type="entry name" value="PBP"/>
    <property type="match status" value="1"/>
</dbReference>
<feature type="signal peptide" evidence="1">
    <location>
        <begin position="1"/>
        <end position="19"/>
    </location>
</feature>
<dbReference type="SUPFAM" id="SSF49777">
    <property type="entry name" value="PEBP-like"/>
    <property type="match status" value="1"/>
</dbReference>
<evidence type="ECO:0008006" key="4">
    <source>
        <dbReference type="Google" id="ProtNLM"/>
    </source>
</evidence>
<keyword evidence="1" id="KW-0732">Signal</keyword>
<dbReference type="EMBL" id="OZ037950">
    <property type="protein sequence ID" value="CAL1713449.1"/>
    <property type="molecule type" value="Genomic_DNA"/>
</dbReference>
<evidence type="ECO:0000256" key="1">
    <source>
        <dbReference type="SAM" id="SignalP"/>
    </source>
</evidence>
<dbReference type="Gene3D" id="3.90.280.10">
    <property type="entry name" value="PEBP-like"/>
    <property type="match status" value="1"/>
</dbReference>
<dbReference type="PANTHER" id="PTHR11362:SF148">
    <property type="entry name" value="CARBOXYPEPTIDASE Y INHIBITOR"/>
    <property type="match status" value="1"/>
</dbReference>